<keyword evidence="2" id="KW-0472">Membrane</keyword>
<name>A0A8H5TJ66_9HYPO</name>
<evidence type="ECO:0000313" key="3">
    <source>
        <dbReference type="EMBL" id="KAF5670467.1"/>
    </source>
</evidence>
<feature type="transmembrane region" description="Helical" evidence="2">
    <location>
        <begin position="191"/>
        <end position="213"/>
    </location>
</feature>
<comment type="caution">
    <text evidence="3">The sequence shown here is derived from an EMBL/GenBank/DDBJ whole genome shotgun (WGS) entry which is preliminary data.</text>
</comment>
<proteinExistence type="predicted"/>
<dbReference type="NCBIfam" id="TIGR01167">
    <property type="entry name" value="LPXTG_anchor"/>
    <property type="match status" value="1"/>
</dbReference>
<feature type="region of interest" description="Disordered" evidence="1">
    <location>
        <begin position="222"/>
        <end position="271"/>
    </location>
</feature>
<reference evidence="3 4" key="1">
    <citation type="submission" date="2020-05" db="EMBL/GenBank/DDBJ databases">
        <title>Identification and distribution of gene clusters putatively required for synthesis of sphingolipid metabolism inhibitors in phylogenetically diverse species of the filamentous fungus Fusarium.</title>
        <authorList>
            <person name="Kim H.-S."/>
            <person name="Busman M."/>
            <person name="Brown D.W."/>
            <person name="Divon H."/>
            <person name="Uhlig S."/>
            <person name="Proctor R.H."/>
        </authorList>
    </citation>
    <scope>NUCLEOTIDE SEQUENCE [LARGE SCALE GENOMIC DNA]</scope>
    <source>
        <strain evidence="3 4">NRRL 25311</strain>
    </source>
</reference>
<gene>
    <name evidence="3" type="ORF">FDENT_11226</name>
</gene>
<dbReference type="AlphaFoldDB" id="A0A8H5TJ66"/>
<dbReference type="EMBL" id="JAAOAK010000361">
    <property type="protein sequence ID" value="KAF5670467.1"/>
    <property type="molecule type" value="Genomic_DNA"/>
</dbReference>
<keyword evidence="4" id="KW-1185">Reference proteome</keyword>
<feature type="compositionally biased region" description="Polar residues" evidence="1">
    <location>
        <begin position="222"/>
        <end position="240"/>
    </location>
</feature>
<keyword evidence="2" id="KW-0812">Transmembrane</keyword>
<evidence type="ECO:0000313" key="4">
    <source>
        <dbReference type="Proteomes" id="UP000562682"/>
    </source>
</evidence>
<evidence type="ECO:0000256" key="1">
    <source>
        <dbReference type="SAM" id="MobiDB-lite"/>
    </source>
</evidence>
<feature type="compositionally biased region" description="Basic and acidic residues" evidence="1">
    <location>
        <begin position="255"/>
        <end position="271"/>
    </location>
</feature>
<dbReference type="Proteomes" id="UP000562682">
    <property type="component" value="Unassembled WGS sequence"/>
</dbReference>
<protein>
    <submittedName>
        <fullName evidence="3">Uncharacterized protein</fullName>
    </submittedName>
</protein>
<evidence type="ECO:0000256" key="2">
    <source>
        <dbReference type="SAM" id="Phobius"/>
    </source>
</evidence>
<accession>A0A8H5TJ66</accession>
<organism evidence="3 4">
    <name type="scientific">Fusarium denticulatum</name>
    <dbReference type="NCBI Taxonomy" id="48507"/>
    <lineage>
        <taxon>Eukaryota</taxon>
        <taxon>Fungi</taxon>
        <taxon>Dikarya</taxon>
        <taxon>Ascomycota</taxon>
        <taxon>Pezizomycotina</taxon>
        <taxon>Sordariomycetes</taxon>
        <taxon>Hypocreomycetidae</taxon>
        <taxon>Hypocreales</taxon>
        <taxon>Nectriaceae</taxon>
        <taxon>Fusarium</taxon>
        <taxon>Fusarium fujikuroi species complex</taxon>
    </lineage>
</organism>
<keyword evidence="2" id="KW-1133">Transmembrane helix</keyword>
<sequence>MEEVQSRGNSPTHIYELDTGQVDALKATTNAQICGYFSVNSSKHLRTSPGHNIRPANCCHYQWKVYTAACASPSTCNTPSGGKSWGCCHETSCYIPATCEDASAPDCGGTAASLCPYSPIMKCTYGASSRCVYFIYQTASDDNAKLTSWGCDKTPTTYIIGPLQVEQTASATASTNDKTDSGSGLSKDATITIAVVLPVIGLAILVAATILFLRRRKKRASNVITAPSQGTRPEMGQTTGCAAAPAPPPYEMDDNALRPELDSREVRYGAN</sequence>